<protein>
    <submittedName>
        <fullName evidence="4">Dimethylhistidine N-methyltransferase</fullName>
    </submittedName>
</protein>
<evidence type="ECO:0000313" key="5">
    <source>
        <dbReference type="Proteomes" id="UP000186917"/>
    </source>
</evidence>
<dbReference type="PANTHER" id="PTHR43397:SF1">
    <property type="entry name" value="ERGOTHIONEINE BIOSYNTHESIS PROTEIN 1"/>
    <property type="match status" value="1"/>
</dbReference>
<dbReference type="InterPro" id="IPR051128">
    <property type="entry name" value="EgtD_Methyltrsf_superfamily"/>
</dbReference>
<dbReference type="InterPro" id="IPR029063">
    <property type="entry name" value="SAM-dependent_MTases_sf"/>
</dbReference>
<organism evidence="4 5">
    <name type="scientific">Filimonas lacunae</name>
    <dbReference type="NCBI Taxonomy" id="477680"/>
    <lineage>
        <taxon>Bacteria</taxon>
        <taxon>Pseudomonadati</taxon>
        <taxon>Bacteroidota</taxon>
        <taxon>Chitinophagia</taxon>
        <taxon>Chitinophagales</taxon>
        <taxon>Chitinophagaceae</taxon>
        <taxon>Filimonas</taxon>
    </lineage>
</organism>
<sequence>MQINTSGNAPQGLERTLTFREQFFDDVVTGLSCYHKHLDSKYFYDAAGDALFQQIMQCSEYYPTNCEMDIFMNKRSHIVHAISELLPPEYDVIELGAGDASKSKYLLQEMVNQNVSFTYYPVDISGNILLELEQQLPKSIPGLSMHGLHGDYMNMLKQATALSKKPKVVLFLGGNIGNFEPEAATQFCTELNSQLNPGDLILIGFDLKKHPMIILDAYNDKQGFTRAFNLNLLHRINRELKGNFAINQFEHYPCYDPSTGACKSYLISKVAQEVSINNEVSFLLNKDEPIYMEIAQKYSTSEIHFLASESGFTNMCEFTDSKGWFADHLWQV</sequence>
<dbReference type="Proteomes" id="UP000186917">
    <property type="component" value="Unassembled WGS sequence"/>
</dbReference>
<evidence type="ECO:0000256" key="2">
    <source>
        <dbReference type="ARBA" id="ARBA00022679"/>
    </source>
</evidence>
<dbReference type="PIRSF" id="PIRSF018005">
    <property type="entry name" value="UCP018005"/>
    <property type="match status" value="1"/>
</dbReference>
<gene>
    <name evidence="4" type="ORF">SAMN05421788_10719</name>
</gene>
<dbReference type="GO" id="GO:0008168">
    <property type="term" value="F:methyltransferase activity"/>
    <property type="evidence" value="ECO:0007669"/>
    <property type="project" value="UniProtKB-KW"/>
</dbReference>
<proteinExistence type="predicted"/>
<dbReference type="InterPro" id="IPR017804">
    <property type="entry name" value="MeTrfase_EgtD-like"/>
</dbReference>
<keyword evidence="1 4" id="KW-0489">Methyltransferase</keyword>
<dbReference type="AlphaFoldDB" id="A0A173MFH3"/>
<dbReference type="Gene3D" id="3.40.50.150">
    <property type="entry name" value="Vaccinia Virus protein VP39"/>
    <property type="match status" value="1"/>
</dbReference>
<reference evidence="5" key="1">
    <citation type="submission" date="2017-01" db="EMBL/GenBank/DDBJ databases">
        <authorList>
            <person name="Varghese N."/>
            <person name="Submissions S."/>
        </authorList>
    </citation>
    <scope>NUCLEOTIDE SEQUENCE [LARGE SCALE GENOMIC DNA]</scope>
    <source>
        <strain evidence="5">DSM 21054</strain>
    </source>
</reference>
<dbReference type="STRING" id="477680.SAMN05421788_10719"/>
<accession>A0A173MFH3</accession>
<evidence type="ECO:0000256" key="1">
    <source>
        <dbReference type="ARBA" id="ARBA00022603"/>
    </source>
</evidence>
<dbReference type="InterPro" id="IPR019257">
    <property type="entry name" value="MeTrfase_dom"/>
</dbReference>
<evidence type="ECO:0000313" key="4">
    <source>
        <dbReference type="EMBL" id="SIT26623.1"/>
    </source>
</evidence>
<dbReference type="EMBL" id="FTOR01000007">
    <property type="protein sequence ID" value="SIT26623.1"/>
    <property type="molecule type" value="Genomic_DNA"/>
</dbReference>
<dbReference type="KEGG" id="fln:FLA_2378"/>
<dbReference type="PANTHER" id="PTHR43397">
    <property type="entry name" value="ERGOTHIONEINE BIOSYNTHESIS PROTEIN 1"/>
    <property type="match status" value="1"/>
</dbReference>
<dbReference type="SUPFAM" id="SSF53335">
    <property type="entry name" value="S-adenosyl-L-methionine-dependent methyltransferases"/>
    <property type="match status" value="1"/>
</dbReference>
<dbReference type="OrthoDB" id="5289726at2"/>
<keyword evidence="5" id="KW-1185">Reference proteome</keyword>
<name>A0A173MFH3_9BACT</name>
<evidence type="ECO:0000259" key="3">
    <source>
        <dbReference type="Pfam" id="PF10017"/>
    </source>
</evidence>
<dbReference type="RefSeq" id="WP_076380636.1">
    <property type="nucleotide sequence ID" value="NZ_AP017422.1"/>
</dbReference>
<keyword evidence="2 4" id="KW-0808">Transferase</keyword>
<dbReference type="Pfam" id="PF10017">
    <property type="entry name" value="Methyltransf_33"/>
    <property type="match status" value="1"/>
</dbReference>
<dbReference type="GO" id="GO:0032259">
    <property type="term" value="P:methylation"/>
    <property type="evidence" value="ECO:0007669"/>
    <property type="project" value="UniProtKB-KW"/>
</dbReference>
<feature type="domain" description="Histidine-specific methyltransferase SAM-dependent" evidence="3">
    <location>
        <begin position="25"/>
        <end position="331"/>
    </location>
</feature>